<keyword evidence="2" id="KW-1185">Reference proteome</keyword>
<reference evidence="1 2" key="1">
    <citation type="submission" date="2018-05" db="EMBL/GenBank/DDBJ databases">
        <title>genome sequencing of Nitrosopumilus sp. NM25.</title>
        <authorList>
            <person name="Mori K."/>
            <person name="Nakagawa T."/>
        </authorList>
    </citation>
    <scope>NUCLEOTIDE SEQUENCE [LARGE SCALE GENOMIC DNA]</scope>
    <source>
        <strain evidence="1 2">NM25</strain>
    </source>
</reference>
<evidence type="ECO:0000313" key="1">
    <source>
        <dbReference type="EMBL" id="GBH33936.1"/>
    </source>
</evidence>
<proteinExistence type="predicted"/>
<protein>
    <submittedName>
        <fullName evidence="1">Uncharacterized protein</fullName>
    </submittedName>
</protein>
<gene>
    <name evidence="1" type="ORF">NZNM25_07270</name>
</gene>
<accession>A0A2S2KQK0</accession>
<dbReference type="Proteomes" id="UP000245829">
    <property type="component" value="Unassembled WGS sequence"/>
</dbReference>
<dbReference type="EMBL" id="BGKI01000004">
    <property type="protein sequence ID" value="GBH33936.1"/>
    <property type="molecule type" value="Genomic_DNA"/>
</dbReference>
<comment type="caution">
    <text evidence="1">The sequence shown here is derived from an EMBL/GenBank/DDBJ whole genome shotgun (WGS) entry which is preliminary data.</text>
</comment>
<organism evidence="1 2">
    <name type="scientific">Nitrosopumilus zosterae</name>
    <dbReference type="NCBI Taxonomy" id="718286"/>
    <lineage>
        <taxon>Archaea</taxon>
        <taxon>Nitrososphaerota</taxon>
        <taxon>Nitrososphaeria</taxon>
        <taxon>Nitrosopumilales</taxon>
        <taxon>Nitrosopumilaceae</taxon>
        <taxon>Nitrosopumilus</taxon>
    </lineage>
</organism>
<sequence>MYKNLETKSENIDNLFGEFIKPVSHKDKINFNKISINELINQSVENAINDVVSNTINTKIIITESENIREIAEKCKKFFQDSDFGTFEYIQRAGRSNFKVVHKSGINGTKFLKKFFEKMFTIHLKNYSIHTISNENSLCVIFR</sequence>
<evidence type="ECO:0000313" key="2">
    <source>
        <dbReference type="Proteomes" id="UP000245829"/>
    </source>
</evidence>
<name>A0A2S2KQK0_9ARCH</name>
<dbReference type="OrthoDB" id="5029at2157"/>
<dbReference type="AlphaFoldDB" id="A0A2S2KQK0"/>